<evidence type="ECO:0000256" key="7">
    <source>
        <dbReference type="SAM" id="Phobius"/>
    </source>
</evidence>
<feature type="transmembrane region" description="Helical" evidence="7">
    <location>
        <begin position="164"/>
        <end position="182"/>
    </location>
</feature>
<dbReference type="GO" id="GO:0005524">
    <property type="term" value="F:ATP binding"/>
    <property type="evidence" value="ECO:0007669"/>
    <property type="project" value="UniProtKB-KW"/>
</dbReference>
<dbReference type="Proteomes" id="UP000281975">
    <property type="component" value="Unassembled WGS sequence"/>
</dbReference>
<feature type="transmembrane region" description="Helical" evidence="7">
    <location>
        <begin position="21"/>
        <end position="43"/>
    </location>
</feature>
<keyword evidence="7" id="KW-0812">Transmembrane</keyword>
<dbReference type="RefSeq" id="WP_121172080.1">
    <property type="nucleotide sequence ID" value="NZ_RBIN01000003.1"/>
</dbReference>
<keyword evidence="10" id="KW-1185">Reference proteome</keyword>
<evidence type="ECO:0000256" key="1">
    <source>
        <dbReference type="ARBA" id="ARBA00000085"/>
    </source>
</evidence>
<comment type="caution">
    <text evidence="9">The sequence shown here is derived from an EMBL/GenBank/DDBJ whole genome shotgun (WGS) entry which is preliminary data.</text>
</comment>
<evidence type="ECO:0000259" key="8">
    <source>
        <dbReference type="PROSITE" id="PS50109"/>
    </source>
</evidence>
<dbReference type="EC" id="2.7.13.3" evidence="2"/>
<evidence type="ECO:0000313" key="10">
    <source>
        <dbReference type="Proteomes" id="UP000281975"/>
    </source>
</evidence>
<dbReference type="SUPFAM" id="SSF55874">
    <property type="entry name" value="ATPase domain of HSP90 chaperone/DNA topoisomerase II/histidine kinase"/>
    <property type="match status" value="1"/>
</dbReference>
<dbReference type="InterPro" id="IPR003594">
    <property type="entry name" value="HATPase_dom"/>
</dbReference>
<evidence type="ECO:0000256" key="6">
    <source>
        <dbReference type="ARBA" id="ARBA00022840"/>
    </source>
</evidence>
<evidence type="ECO:0000256" key="3">
    <source>
        <dbReference type="ARBA" id="ARBA00022679"/>
    </source>
</evidence>
<evidence type="ECO:0000313" key="9">
    <source>
        <dbReference type="EMBL" id="RKR06150.1"/>
    </source>
</evidence>
<evidence type="ECO:0000256" key="4">
    <source>
        <dbReference type="ARBA" id="ARBA00022741"/>
    </source>
</evidence>
<dbReference type="GO" id="GO:0005886">
    <property type="term" value="C:plasma membrane"/>
    <property type="evidence" value="ECO:0007669"/>
    <property type="project" value="TreeGrafter"/>
</dbReference>
<keyword evidence="4" id="KW-0547">Nucleotide-binding</keyword>
<organism evidence="9 10">
    <name type="scientific">Kushneria sinocarnis</name>
    <dbReference type="NCBI Taxonomy" id="595502"/>
    <lineage>
        <taxon>Bacteria</taxon>
        <taxon>Pseudomonadati</taxon>
        <taxon>Pseudomonadota</taxon>
        <taxon>Gammaproteobacteria</taxon>
        <taxon>Oceanospirillales</taxon>
        <taxon>Halomonadaceae</taxon>
        <taxon>Kushneria</taxon>
    </lineage>
</organism>
<dbReference type="Pfam" id="PF02518">
    <property type="entry name" value="HATPase_c"/>
    <property type="match status" value="1"/>
</dbReference>
<gene>
    <name evidence="9" type="ORF">C7446_1087</name>
</gene>
<dbReference type="Gene3D" id="1.10.287.130">
    <property type="match status" value="1"/>
</dbReference>
<dbReference type="PANTHER" id="PTHR44936:SF10">
    <property type="entry name" value="SENSOR PROTEIN RSTB"/>
    <property type="match status" value="1"/>
</dbReference>
<feature type="transmembrane region" description="Helical" evidence="7">
    <location>
        <begin position="127"/>
        <end position="144"/>
    </location>
</feature>
<dbReference type="InterPro" id="IPR036890">
    <property type="entry name" value="HATPase_C_sf"/>
</dbReference>
<dbReference type="InterPro" id="IPR004358">
    <property type="entry name" value="Sig_transdc_His_kin-like_C"/>
</dbReference>
<dbReference type="AlphaFoldDB" id="A0A420WYB7"/>
<dbReference type="SMART" id="SM00387">
    <property type="entry name" value="HATPase_c"/>
    <property type="match status" value="1"/>
</dbReference>
<dbReference type="GO" id="GO:0000155">
    <property type="term" value="F:phosphorelay sensor kinase activity"/>
    <property type="evidence" value="ECO:0007669"/>
    <property type="project" value="TreeGrafter"/>
</dbReference>
<reference evidence="9 10" key="1">
    <citation type="submission" date="2018-10" db="EMBL/GenBank/DDBJ databases">
        <title>Genomic Encyclopedia of Type Strains, Phase IV (KMG-IV): sequencing the most valuable type-strain genomes for metagenomic binning, comparative biology and taxonomic classification.</title>
        <authorList>
            <person name="Goeker M."/>
        </authorList>
    </citation>
    <scope>NUCLEOTIDE SEQUENCE [LARGE SCALE GENOMIC DNA]</scope>
    <source>
        <strain evidence="9 10">DSM 23229</strain>
    </source>
</reference>
<dbReference type="Gene3D" id="3.30.565.10">
    <property type="entry name" value="Histidine kinase-like ATPase, C-terminal domain"/>
    <property type="match status" value="1"/>
</dbReference>
<evidence type="ECO:0000256" key="2">
    <source>
        <dbReference type="ARBA" id="ARBA00012438"/>
    </source>
</evidence>
<dbReference type="OrthoDB" id="9785252at2"/>
<keyword evidence="5 9" id="KW-0418">Kinase</keyword>
<keyword evidence="3" id="KW-0808">Transferase</keyword>
<comment type="catalytic activity">
    <reaction evidence="1">
        <text>ATP + protein L-histidine = ADP + protein N-phospho-L-histidine.</text>
        <dbReference type="EC" id="2.7.13.3"/>
    </reaction>
</comment>
<evidence type="ECO:0000256" key="5">
    <source>
        <dbReference type="ARBA" id="ARBA00022777"/>
    </source>
</evidence>
<accession>A0A420WYB7</accession>
<keyword evidence="7" id="KW-0472">Membrane</keyword>
<dbReference type="PANTHER" id="PTHR44936">
    <property type="entry name" value="SENSOR PROTEIN CREC"/>
    <property type="match status" value="1"/>
</dbReference>
<proteinExistence type="predicted"/>
<protein>
    <recommendedName>
        <fullName evidence="2">histidine kinase</fullName>
        <ecNumber evidence="2">2.7.13.3</ecNumber>
    </recommendedName>
</protein>
<dbReference type="PROSITE" id="PS50109">
    <property type="entry name" value="HIS_KIN"/>
    <property type="match status" value="1"/>
</dbReference>
<feature type="domain" description="Histidine kinase" evidence="8">
    <location>
        <begin position="217"/>
        <end position="420"/>
    </location>
</feature>
<dbReference type="InterPro" id="IPR050980">
    <property type="entry name" value="2C_sensor_his_kinase"/>
</dbReference>
<keyword evidence="7" id="KW-1133">Transmembrane helix</keyword>
<feature type="transmembrane region" description="Helical" evidence="7">
    <location>
        <begin position="49"/>
        <end position="70"/>
    </location>
</feature>
<dbReference type="EMBL" id="RBIN01000003">
    <property type="protein sequence ID" value="RKR06150.1"/>
    <property type="molecule type" value="Genomic_DNA"/>
</dbReference>
<dbReference type="InterPro" id="IPR005467">
    <property type="entry name" value="His_kinase_dom"/>
</dbReference>
<sequence>MPQSLPPSLPLTPPSRNLIRLTIARGITWTGFLGAVIFGIELLGFQLHVLPIIGIIVAMGLFNIATWWRLGRARAVTDIEYLIHLLVDITGLTIVFYFTGGATNPAVTYYLLPVTIAAATLPWRHTWITATAAMIAYTLLMIFFEPIPGLSRPVPGTDVSLRVLGMWLNFALCAGLITWLAYKMAQSVRQRDRALSRTRESALRSEQILAVASQAAGTAHELGTPLSTMAVLLSEMREEAASDHMREDIDLLSQQVATCKGHLRRLAASAERRQSDPPEPREAGQWLEEVLERWLVMRPDVTYRITLTGEREGWLLTDVSLDQAIMNLFNNAADANPEDIEITLERGHDAMIIDIRDHGDGVPIEIADQLGDTFISNGSKGMGIGLFLTHATVNRFGGSVTLYNHEKGGTLTEVRLPRTERRAPAQS</sequence>
<keyword evidence="6" id="KW-0067">ATP-binding</keyword>
<name>A0A420WYB7_9GAMM</name>
<dbReference type="PRINTS" id="PR00344">
    <property type="entry name" value="BCTRLSENSOR"/>
</dbReference>